<dbReference type="GO" id="GO:0016987">
    <property type="term" value="F:sigma factor activity"/>
    <property type="evidence" value="ECO:0007669"/>
    <property type="project" value="UniProtKB-KW"/>
</dbReference>
<dbReference type="SUPFAM" id="SSF88946">
    <property type="entry name" value="Sigma2 domain of RNA polymerase sigma factors"/>
    <property type="match status" value="1"/>
</dbReference>
<feature type="domain" description="RNA polymerase sigma-70 region 4" evidence="6">
    <location>
        <begin position="191"/>
        <end position="237"/>
    </location>
</feature>
<dbReference type="EMBL" id="KJ489400">
    <property type="protein sequence ID" value="AHZ10517.1"/>
    <property type="molecule type" value="Genomic_DNA"/>
</dbReference>
<feature type="domain" description="RNA polymerase sigma-70 region 2" evidence="5">
    <location>
        <begin position="29"/>
        <end position="96"/>
    </location>
</feature>
<organism evidence="7 8">
    <name type="scientific">Bacillus phage Hoody T</name>
    <dbReference type="NCBI Taxonomy" id="1486660"/>
    <lineage>
        <taxon>Viruses</taxon>
        <taxon>Duplodnaviria</taxon>
        <taxon>Heunggongvirae</taxon>
        <taxon>Uroviricota</taxon>
        <taxon>Caudoviricetes</taxon>
        <taxon>Herelleviridae</taxon>
        <taxon>Bastillevirinae</taxon>
        <taxon>Bastillevirus</taxon>
        <taxon>Bastillevirus hoodyT</taxon>
    </lineage>
</organism>
<dbReference type="InterPro" id="IPR014284">
    <property type="entry name" value="RNA_pol_sigma-70_dom"/>
</dbReference>
<evidence type="ECO:0000313" key="8">
    <source>
        <dbReference type="Proteomes" id="UP000026905"/>
    </source>
</evidence>
<dbReference type="KEGG" id="vg:19525267"/>
<dbReference type="InterPro" id="IPR007630">
    <property type="entry name" value="RNA_pol_sigma70_r4"/>
</dbReference>
<keyword evidence="1" id="KW-0805">Transcription regulation</keyword>
<dbReference type="GeneID" id="19525267"/>
<dbReference type="Gene3D" id="1.20.120.1810">
    <property type="match status" value="1"/>
</dbReference>
<evidence type="ECO:0000259" key="6">
    <source>
        <dbReference type="Pfam" id="PF04545"/>
    </source>
</evidence>
<keyword evidence="3" id="KW-0238">DNA-binding</keyword>
<dbReference type="Proteomes" id="UP000026905">
    <property type="component" value="Segment"/>
</dbReference>
<reference evidence="8" key="1">
    <citation type="submission" date="2014-09" db="EMBL/GenBank/DDBJ databases">
        <authorList>
            <person name="Sauder A.B."/>
            <person name="McKenzie Q.R."/>
            <person name="Temple L.M."/>
            <person name="Alexis B.K."/>
            <person name="Al-Atrache Z."/>
            <person name="Lewis L.O."/>
            <person name="Loesser-Casey K.E."/>
            <person name="Mitchell K.J."/>
        </authorList>
    </citation>
    <scope>NUCLEOTIDE SEQUENCE [LARGE SCALE GENOMIC DNA]</scope>
</reference>
<protein>
    <submittedName>
        <fullName evidence="7">RNA polymerase sigma factor</fullName>
    </submittedName>
</protein>
<evidence type="ECO:0000259" key="5">
    <source>
        <dbReference type="Pfam" id="PF04542"/>
    </source>
</evidence>
<evidence type="ECO:0000256" key="4">
    <source>
        <dbReference type="ARBA" id="ARBA00023163"/>
    </source>
</evidence>
<dbReference type="NCBIfam" id="TIGR02937">
    <property type="entry name" value="sigma70-ECF"/>
    <property type="match status" value="1"/>
</dbReference>
<dbReference type="Pfam" id="PF04542">
    <property type="entry name" value="Sigma70_r2"/>
    <property type="match status" value="1"/>
</dbReference>
<evidence type="ECO:0000256" key="1">
    <source>
        <dbReference type="ARBA" id="ARBA00023015"/>
    </source>
</evidence>
<dbReference type="Gene3D" id="1.20.140.160">
    <property type="match status" value="1"/>
</dbReference>
<dbReference type="InterPro" id="IPR013325">
    <property type="entry name" value="RNA_pol_sigma_r2"/>
</dbReference>
<name>A0A024B295_9CAUD</name>
<evidence type="ECO:0000313" key="7">
    <source>
        <dbReference type="EMBL" id="AHZ10517.1"/>
    </source>
</evidence>
<evidence type="ECO:0000256" key="2">
    <source>
        <dbReference type="ARBA" id="ARBA00023082"/>
    </source>
</evidence>
<dbReference type="RefSeq" id="YP_009035402.1">
    <property type="nucleotide sequence ID" value="NC_024205.1"/>
</dbReference>
<proteinExistence type="predicted"/>
<dbReference type="SUPFAM" id="SSF88659">
    <property type="entry name" value="Sigma3 and sigma4 domains of RNA polymerase sigma factors"/>
    <property type="match status" value="1"/>
</dbReference>
<dbReference type="InterPro" id="IPR013324">
    <property type="entry name" value="RNA_pol_sigma_r3/r4-like"/>
</dbReference>
<dbReference type="InterPro" id="IPR000943">
    <property type="entry name" value="RNA_pol_sigma70"/>
</dbReference>
<keyword evidence="4" id="KW-0804">Transcription</keyword>
<dbReference type="GO" id="GO:0006352">
    <property type="term" value="P:DNA-templated transcription initiation"/>
    <property type="evidence" value="ECO:0007669"/>
    <property type="project" value="InterPro"/>
</dbReference>
<sequence>MKLKTDKIRNYDLIVRAQEGDEDAMNILLKKYKALIWSCVHAHDIWEANQEDAFQEGAKGFIKAVQRLDLEVGYELSTYAKKCVDGTIKNYLRDSRVMKVPPHVEKLARKLKAQEIIPSDIRVIADTYGVSYEDAREAIIYLNAGNILSMDMTIESGKSNNDGGVSIGAIMSNEYHEMSMDNKVCLRMLVDKLPANEKHVIARKYFDGAKNGELGKELGVHKNTVYNIEQDALRNLRRLMRDEDVQAPVRAKNGRGQVKNKGDRETAKKLLKEGNMSYVHISRETGVPEGTLSSWASKLKRGIEI</sequence>
<keyword evidence="2" id="KW-0731">Sigma factor</keyword>
<dbReference type="PANTHER" id="PTHR30385">
    <property type="entry name" value="SIGMA FACTOR F FLAGELLAR"/>
    <property type="match status" value="1"/>
</dbReference>
<accession>A0A024B295</accession>
<keyword evidence="8" id="KW-1185">Reference proteome</keyword>
<dbReference type="GO" id="GO:0003677">
    <property type="term" value="F:DNA binding"/>
    <property type="evidence" value="ECO:0007669"/>
    <property type="project" value="UniProtKB-KW"/>
</dbReference>
<dbReference type="PRINTS" id="PR00046">
    <property type="entry name" value="SIGMA70FCT"/>
</dbReference>
<dbReference type="Pfam" id="PF04545">
    <property type="entry name" value="Sigma70_r4"/>
    <property type="match status" value="1"/>
</dbReference>
<dbReference type="InterPro" id="IPR007627">
    <property type="entry name" value="RNA_pol_sigma70_r2"/>
</dbReference>
<evidence type="ECO:0000256" key="3">
    <source>
        <dbReference type="ARBA" id="ARBA00023125"/>
    </source>
</evidence>